<proteinExistence type="predicted"/>
<dbReference type="EMBL" id="JAQQWI010000007">
    <property type="protein sequence ID" value="KAK8026491.1"/>
    <property type="molecule type" value="Genomic_DNA"/>
</dbReference>
<accession>A0ABR1S451</accession>
<feature type="region of interest" description="Disordered" evidence="1">
    <location>
        <begin position="297"/>
        <end position="361"/>
    </location>
</feature>
<feature type="compositionally biased region" description="Low complexity" evidence="1">
    <location>
        <begin position="297"/>
        <end position="349"/>
    </location>
</feature>
<evidence type="ECO:0008006" key="5">
    <source>
        <dbReference type="Google" id="ProtNLM"/>
    </source>
</evidence>
<gene>
    <name evidence="3" type="ORF">PG991_003547</name>
</gene>
<dbReference type="Gene3D" id="3.40.390.10">
    <property type="entry name" value="Collagenase (Catalytic Domain)"/>
    <property type="match status" value="1"/>
</dbReference>
<feature type="chain" id="PRO_5046066309" description="Lysine-specific metallo-endopeptidase domain-containing protein" evidence="2">
    <location>
        <begin position="22"/>
        <end position="672"/>
    </location>
</feature>
<evidence type="ECO:0000256" key="2">
    <source>
        <dbReference type="SAM" id="SignalP"/>
    </source>
</evidence>
<dbReference type="Gene3D" id="3.40.50.1110">
    <property type="entry name" value="SGNH hydrolase"/>
    <property type="match status" value="1"/>
</dbReference>
<dbReference type="InterPro" id="IPR024079">
    <property type="entry name" value="MetalloPept_cat_dom_sf"/>
</dbReference>
<dbReference type="CDD" id="cd01823">
    <property type="entry name" value="SEST_like"/>
    <property type="match status" value="1"/>
</dbReference>
<name>A0ABR1S451_9PEZI</name>
<keyword evidence="2" id="KW-0732">Signal</keyword>
<dbReference type="PANTHER" id="PTHR37981">
    <property type="entry name" value="LIPASE 2"/>
    <property type="match status" value="1"/>
</dbReference>
<protein>
    <recommendedName>
        <fullName evidence="5">Lysine-specific metallo-endopeptidase domain-containing protein</fullName>
    </recommendedName>
</protein>
<comment type="caution">
    <text evidence="3">The sequence shown here is derived from an EMBL/GenBank/DDBJ whole genome shotgun (WGS) entry which is preliminary data.</text>
</comment>
<organism evidence="3 4">
    <name type="scientific">Apiospora marii</name>
    <dbReference type="NCBI Taxonomy" id="335849"/>
    <lineage>
        <taxon>Eukaryota</taxon>
        <taxon>Fungi</taxon>
        <taxon>Dikarya</taxon>
        <taxon>Ascomycota</taxon>
        <taxon>Pezizomycotina</taxon>
        <taxon>Sordariomycetes</taxon>
        <taxon>Xylariomycetidae</taxon>
        <taxon>Amphisphaeriales</taxon>
        <taxon>Apiosporaceae</taxon>
        <taxon>Apiospora</taxon>
    </lineage>
</organism>
<reference evidence="3 4" key="1">
    <citation type="submission" date="2023-01" db="EMBL/GenBank/DDBJ databases">
        <title>Analysis of 21 Apiospora genomes using comparative genomics revels a genus with tremendous synthesis potential of carbohydrate active enzymes and secondary metabolites.</title>
        <authorList>
            <person name="Sorensen T."/>
        </authorList>
    </citation>
    <scope>NUCLEOTIDE SEQUENCE [LARGE SCALE GENOMIC DNA]</scope>
    <source>
        <strain evidence="3 4">CBS 20057</strain>
    </source>
</reference>
<dbReference type="InterPro" id="IPR036514">
    <property type="entry name" value="SGNH_hydro_sf"/>
</dbReference>
<feature type="region of interest" description="Disordered" evidence="1">
    <location>
        <begin position="265"/>
        <end position="285"/>
    </location>
</feature>
<evidence type="ECO:0000313" key="3">
    <source>
        <dbReference type="EMBL" id="KAK8026491.1"/>
    </source>
</evidence>
<keyword evidence="4" id="KW-1185">Reference proteome</keyword>
<dbReference type="InterPro" id="IPR037460">
    <property type="entry name" value="SEST-like"/>
</dbReference>
<dbReference type="SUPFAM" id="SSF55486">
    <property type="entry name" value="Metalloproteases ('zincins'), catalytic domain"/>
    <property type="match status" value="1"/>
</dbReference>
<dbReference type="Proteomes" id="UP001396898">
    <property type="component" value="Unassembled WGS sequence"/>
</dbReference>
<feature type="signal peptide" evidence="2">
    <location>
        <begin position="1"/>
        <end position="21"/>
    </location>
</feature>
<evidence type="ECO:0000256" key="1">
    <source>
        <dbReference type="SAM" id="MobiDB-lite"/>
    </source>
</evidence>
<dbReference type="SUPFAM" id="SSF52266">
    <property type="entry name" value="SGNH hydrolase"/>
    <property type="match status" value="1"/>
</dbReference>
<feature type="compositionally biased region" description="Pro residues" evidence="1">
    <location>
        <begin position="265"/>
        <end position="276"/>
    </location>
</feature>
<evidence type="ECO:0000313" key="4">
    <source>
        <dbReference type="Proteomes" id="UP001396898"/>
    </source>
</evidence>
<sequence>MLYSTGLRGLIAAQAMGLAMAVTVNYPDNSCTAARKTLIERELGYTRDIAKAAQGDLQKGAYYQSFFADTLRADPGFATGTEEVYGRIAELADGTSGYGLQVTCQEDPKNCVKRKWTAYMNDGKKTMNFCNAFFTPVQGPGGGLAYQMTPDLLNDCANIDIKTAQWGTASILLHELTHTGYAMGGNKGTSDYAYGYIDNRRLPLGLLDRNCKKYASQLKGALCPNANGVDGVCAGERSGDNADTYSFVAAGVYFSQQCNRDIPMPNVPNLPAPPPVSASGSAIPSSSSTLITVSRSSSVAPTPISSSSVPATISGSGIPTSSITPQSSSSINSTVPAPAPTSSSTPLPSGNSTVNPVSHRSCPREDDALVFDGDPDEPLAVSGVLLYDWVGDSNIPFERKVCSGDTTEGLSGKIDDWSNHDVANIGTLSIGGNDLGFSDLVWYCVITPNTARLGSTNRRNCVDAENKARDLMNNQGADGMRAKLRNSYLKILQKSSHYDFHLYVTSYAEFFNAETTDCDRSSFHYWWGAYNPPWDLFFNRIVYLRQDLRREFGDLVRQLNGVIADAIADANAEWGGEQVHFVDVNAPFRDHRWCERNDIHEPDANRPETWFFLSAWKDFPIEGGSGSVDTAALEIEEARATFASNATIPLPDANTCAGALGPNADPYARAIS</sequence>
<dbReference type="PANTHER" id="PTHR37981:SF1">
    <property type="entry name" value="SGNH HYDROLASE-TYPE ESTERASE DOMAIN-CONTAINING PROTEIN"/>
    <property type="match status" value="1"/>
</dbReference>